<evidence type="ECO:0000313" key="1">
    <source>
        <dbReference type="EMBL" id="RCI67734.1"/>
    </source>
</evidence>
<accession>A0A367LV06</accession>
<dbReference type="InterPro" id="IPR036366">
    <property type="entry name" value="PGBDSf"/>
</dbReference>
<dbReference type="SUPFAM" id="SSF47090">
    <property type="entry name" value="PGBD-like"/>
    <property type="match status" value="1"/>
</dbReference>
<organism evidence="1 2">
    <name type="scientific">Pseudomonas aeruginosa</name>
    <dbReference type="NCBI Taxonomy" id="287"/>
    <lineage>
        <taxon>Bacteria</taxon>
        <taxon>Pseudomonadati</taxon>
        <taxon>Pseudomonadota</taxon>
        <taxon>Gammaproteobacteria</taxon>
        <taxon>Pseudomonadales</taxon>
        <taxon>Pseudomonadaceae</taxon>
        <taxon>Pseudomonas</taxon>
    </lineage>
</organism>
<proteinExistence type="predicted"/>
<reference evidence="1 2" key="1">
    <citation type="submission" date="2018-07" db="EMBL/GenBank/DDBJ databases">
        <title>Mechanisms of high-level aminoglycoside resistance among Gram-negative pathogens in Brazil.</title>
        <authorList>
            <person name="Ballaben A.S."/>
            <person name="Darini A.L.C."/>
            <person name="Doi Y."/>
        </authorList>
    </citation>
    <scope>NUCLEOTIDE SEQUENCE [LARGE SCALE GENOMIC DNA]</scope>
    <source>
        <strain evidence="1 2">B2-305</strain>
    </source>
</reference>
<protein>
    <submittedName>
        <fullName evidence="1">N-acetylmuramoyl-L-alanine amidase</fullName>
    </submittedName>
</protein>
<dbReference type="Gene3D" id="1.10.101.10">
    <property type="entry name" value="PGBD-like superfamily/PGBD"/>
    <property type="match status" value="1"/>
</dbReference>
<dbReference type="InterPro" id="IPR036365">
    <property type="entry name" value="PGBD-like_sf"/>
</dbReference>
<dbReference type="EMBL" id="QORE01003704">
    <property type="protein sequence ID" value="RCI67734.1"/>
    <property type="molecule type" value="Genomic_DNA"/>
</dbReference>
<name>A0A367LV06_PSEAI</name>
<gene>
    <name evidence="1" type="ORF">DT376_43080</name>
</gene>
<comment type="caution">
    <text evidence="1">The sequence shown here is derived from an EMBL/GenBank/DDBJ whole genome shotgun (WGS) entry which is preliminary data.</text>
</comment>
<dbReference type="AlphaFoldDB" id="A0A367LV06"/>
<evidence type="ECO:0000313" key="2">
    <source>
        <dbReference type="Proteomes" id="UP000253594"/>
    </source>
</evidence>
<feature type="non-terminal residue" evidence="1">
    <location>
        <position position="1"/>
    </location>
</feature>
<dbReference type="Proteomes" id="UP000253594">
    <property type="component" value="Unassembled WGS sequence"/>
</dbReference>
<sequence>FQMHFRPENYDGALDVETAAILYALNEKYPA</sequence>